<protein>
    <recommendedName>
        <fullName evidence="10">Pectate lyase</fullName>
        <ecNumber evidence="10">4.2.2.2</ecNumber>
    </recommendedName>
</protein>
<dbReference type="SUPFAM" id="SSF51126">
    <property type="entry name" value="Pectin lyase-like"/>
    <property type="match status" value="1"/>
</dbReference>
<dbReference type="InterPro" id="IPR002022">
    <property type="entry name" value="Pec_lyase"/>
</dbReference>
<evidence type="ECO:0000256" key="9">
    <source>
        <dbReference type="ARBA" id="ARBA00023239"/>
    </source>
</evidence>
<proteinExistence type="evidence at transcript level"/>
<dbReference type="Pfam" id="PF00544">
    <property type="entry name" value="Pectate_lyase_4"/>
    <property type="match status" value="1"/>
</dbReference>
<keyword evidence="6 10" id="KW-0106">Calcium</keyword>
<dbReference type="InterPro" id="IPR011050">
    <property type="entry name" value="Pectin_lyase_fold/virulence"/>
</dbReference>
<comment type="cofactor">
    <cofactor evidence="10">
        <name>Ca(2+)</name>
        <dbReference type="ChEBI" id="CHEBI:29108"/>
    </cofactor>
    <text evidence="10">Binds 1 Ca(2+) ion. Required for its activity.</text>
</comment>
<dbReference type="SMART" id="SM00656">
    <property type="entry name" value="Amb_all"/>
    <property type="match status" value="1"/>
</dbReference>
<dbReference type="GO" id="GO:0030570">
    <property type="term" value="F:pectate lyase activity"/>
    <property type="evidence" value="ECO:0007669"/>
    <property type="project" value="UniProtKB-EC"/>
</dbReference>
<feature type="signal peptide" evidence="10">
    <location>
        <begin position="1"/>
        <end position="21"/>
    </location>
</feature>
<name>A0A7R6H3R2_9CONI</name>
<sequence>MASPCLIAFLVFLCAIVSCCSDNPIDSCWRGDSNWGQNRMKLADCAVGFGSSTMGGKGGDFYTVTSADDNPVNPTPGTLRYGATREKALWIIFSQNMNIKLKMPLYVAGHKTIDGRGADVHLGNGGPCLFMRKVSHVILHGLHIHGCNTSVLGDVLVSESIGVVPVHAQDGDAITMRNVTNAWIDHNSLSDCSDGLIDVTLGSTGITISNNHFFNHHKVMLLGHDDTYDDDKSMKVTVAFNQFGPNAGQRMPRARYGLVHVANNNYDPWNIYAIGGSSNPTILSEGNSFTAPNENYKKEVTKRIGCESTSACANWVWRSTRDAFSNGAYFVSSGKIEETNIYNSNEAFKVENGNAAPQLTKNAGVVA</sequence>
<keyword evidence="4 10" id="KW-0479">Metal-binding</keyword>
<dbReference type="SMR" id="A0A7R6H3R2"/>
<keyword evidence="5 10" id="KW-0732">Signal</keyword>
<feature type="domain" description="Pectate lyase" evidence="11">
    <location>
        <begin position="96"/>
        <end position="295"/>
    </location>
</feature>
<evidence type="ECO:0000256" key="1">
    <source>
        <dbReference type="ARBA" id="ARBA00000695"/>
    </source>
</evidence>
<dbReference type="InterPro" id="IPR012334">
    <property type="entry name" value="Pectin_lyas_fold"/>
</dbReference>
<dbReference type="PANTHER" id="PTHR31683:SF80">
    <property type="entry name" value="PECTATE LYASE 16-RELATED"/>
    <property type="match status" value="1"/>
</dbReference>
<evidence type="ECO:0000256" key="7">
    <source>
        <dbReference type="ARBA" id="ARBA00023157"/>
    </source>
</evidence>
<comment type="catalytic activity">
    <reaction evidence="1 10">
        <text>Eliminative cleavage of (1-&gt;4)-alpha-D-galacturonan to give oligosaccharides with 4-deoxy-alpha-D-galact-4-enuronosyl groups at their non-reducing ends.</text>
        <dbReference type="EC" id="4.2.2.2"/>
    </reaction>
</comment>
<evidence type="ECO:0000256" key="10">
    <source>
        <dbReference type="RuleBase" id="RU361123"/>
    </source>
</evidence>
<evidence type="ECO:0000256" key="8">
    <source>
        <dbReference type="ARBA" id="ARBA00023180"/>
    </source>
</evidence>
<comment type="similarity">
    <text evidence="3">Belongs to the polysaccharide lyase 1 family. Amb a subfamily.</text>
</comment>
<dbReference type="Gene3D" id="2.160.20.10">
    <property type="entry name" value="Single-stranded right-handed beta-helix, Pectin lyase-like"/>
    <property type="match status" value="1"/>
</dbReference>
<dbReference type="EMBL" id="MG871745">
    <property type="protein sequence ID" value="AVW83019.1"/>
    <property type="molecule type" value="mRNA"/>
</dbReference>
<evidence type="ECO:0000256" key="2">
    <source>
        <dbReference type="ARBA" id="ARBA00005220"/>
    </source>
</evidence>
<evidence type="ECO:0000256" key="6">
    <source>
        <dbReference type="ARBA" id="ARBA00022837"/>
    </source>
</evidence>
<accession>A0A7R6H3R2</accession>
<dbReference type="PANTHER" id="PTHR31683">
    <property type="entry name" value="PECTATE LYASE 18-RELATED"/>
    <property type="match status" value="1"/>
</dbReference>
<dbReference type="GO" id="GO:0046872">
    <property type="term" value="F:metal ion binding"/>
    <property type="evidence" value="ECO:0007669"/>
    <property type="project" value="UniProtKB-KW"/>
</dbReference>
<comment type="pathway">
    <text evidence="2 10">Glycan metabolism; pectin degradation; 2-dehydro-3-deoxy-D-gluconate from pectin: step 2/5.</text>
</comment>
<dbReference type="InterPro" id="IPR045032">
    <property type="entry name" value="PEL"/>
</dbReference>
<evidence type="ECO:0000256" key="3">
    <source>
        <dbReference type="ARBA" id="ARBA00008800"/>
    </source>
</evidence>
<dbReference type="PRINTS" id="PR00807">
    <property type="entry name" value="AMBALLERGEN"/>
</dbReference>
<organism evidence="12">
    <name type="scientific">Juniperus chinensis</name>
    <dbReference type="NCBI Taxonomy" id="50182"/>
    <lineage>
        <taxon>Eukaryota</taxon>
        <taxon>Viridiplantae</taxon>
        <taxon>Streptophyta</taxon>
        <taxon>Embryophyta</taxon>
        <taxon>Tracheophyta</taxon>
        <taxon>Spermatophyta</taxon>
        <taxon>Pinopsida</taxon>
        <taxon>Pinidae</taxon>
        <taxon>Conifers II</taxon>
        <taxon>Cupressales</taxon>
        <taxon>Cupressaceae</taxon>
        <taxon>Juniperus</taxon>
    </lineage>
</organism>
<keyword evidence="9 10" id="KW-0456">Lyase</keyword>
<evidence type="ECO:0000313" key="12">
    <source>
        <dbReference type="EMBL" id="AVW83019.1"/>
    </source>
</evidence>
<evidence type="ECO:0000259" key="11">
    <source>
        <dbReference type="SMART" id="SM00656"/>
    </source>
</evidence>
<dbReference type="GO" id="GO:0045490">
    <property type="term" value="P:pectin catabolic process"/>
    <property type="evidence" value="ECO:0007669"/>
    <property type="project" value="UniProtKB-UniPathway"/>
</dbReference>
<evidence type="ECO:0000256" key="5">
    <source>
        <dbReference type="ARBA" id="ARBA00022729"/>
    </source>
</evidence>
<dbReference type="AlphaFoldDB" id="A0A7R6H3R2"/>
<keyword evidence="8" id="KW-0325">Glycoprotein</keyword>
<dbReference type="InterPro" id="IPR018082">
    <property type="entry name" value="AmbAllergen"/>
</dbReference>
<keyword evidence="7" id="KW-1015">Disulfide bond</keyword>
<feature type="chain" id="PRO_5031609570" description="Pectate lyase" evidence="10">
    <location>
        <begin position="22"/>
        <end position="367"/>
    </location>
</feature>
<dbReference type="EC" id="4.2.2.2" evidence="10"/>
<evidence type="ECO:0000256" key="4">
    <source>
        <dbReference type="ARBA" id="ARBA00022723"/>
    </source>
</evidence>
<reference evidence="12" key="1">
    <citation type="submission" date="2018-01" db="EMBL/GenBank/DDBJ databases">
        <authorList>
            <person name="Zhou J."/>
            <person name="Xue M."/>
            <person name="Wei A."/>
            <person name="Yin J."/>
        </authorList>
    </citation>
    <scope>NUCLEOTIDE SEQUENCE</scope>
</reference>
<dbReference type="UniPathway" id="UPA00545">
    <property type="reaction ID" value="UER00824"/>
</dbReference>